<sequence>MIRFIFLSLFMIAGTTMASNEIGAPEGVSAEDWEAYLKHKKDWEAMLQQRFESELKANPPLPPWEKFPEYEPSNIFWRMGTGEEYLIDYFGVYLKYASKDDIQAYKLKYPAPKIWENWYNEN</sequence>
<evidence type="ECO:0000256" key="1">
    <source>
        <dbReference type="SAM" id="SignalP"/>
    </source>
</evidence>
<gene>
    <name evidence="2" type="ORF">PALI_a3512</name>
</gene>
<dbReference type="Proteomes" id="UP000648482">
    <property type="component" value="Unassembled WGS sequence"/>
</dbReference>
<keyword evidence="3" id="KW-1185">Reference proteome</keyword>
<dbReference type="EMBL" id="AQGU01000017">
    <property type="protein sequence ID" value="MBE0357873.1"/>
    <property type="molecule type" value="Genomic_DNA"/>
</dbReference>
<organism evidence="2 3">
    <name type="scientific">Pseudoalteromonas aliena SW19</name>
    <dbReference type="NCBI Taxonomy" id="1314866"/>
    <lineage>
        <taxon>Bacteria</taxon>
        <taxon>Pseudomonadati</taxon>
        <taxon>Pseudomonadota</taxon>
        <taxon>Gammaproteobacteria</taxon>
        <taxon>Alteromonadales</taxon>
        <taxon>Pseudoalteromonadaceae</taxon>
        <taxon>Pseudoalteromonas</taxon>
    </lineage>
</organism>
<protein>
    <submittedName>
        <fullName evidence="2">Uncharacterized protein</fullName>
    </submittedName>
</protein>
<feature type="chain" id="PRO_5047366774" evidence="1">
    <location>
        <begin position="19"/>
        <end position="122"/>
    </location>
</feature>
<comment type="caution">
    <text evidence="2">The sequence shown here is derived from an EMBL/GenBank/DDBJ whole genome shotgun (WGS) entry which is preliminary data.</text>
</comment>
<proteinExistence type="predicted"/>
<feature type="signal peptide" evidence="1">
    <location>
        <begin position="1"/>
        <end position="18"/>
    </location>
</feature>
<evidence type="ECO:0000313" key="3">
    <source>
        <dbReference type="Proteomes" id="UP000648482"/>
    </source>
</evidence>
<keyword evidence="1" id="KW-0732">Signal</keyword>
<reference evidence="2 3" key="1">
    <citation type="submission" date="2015-06" db="EMBL/GenBank/DDBJ databases">
        <title>Genome sequence of Pseudoalteromonas aliena.</title>
        <authorList>
            <person name="Xie B.-B."/>
            <person name="Rong J.-C."/>
            <person name="Qin Q.-L."/>
            <person name="Zhang Y.-Z."/>
        </authorList>
    </citation>
    <scope>NUCLEOTIDE SEQUENCE [LARGE SCALE GENOMIC DNA]</scope>
    <source>
        <strain evidence="2 3">SW19</strain>
    </source>
</reference>
<evidence type="ECO:0000313" key="2">
    <source>
        <dbReference type="EMBL" id="MBE0357873.1"/>
    </source>
</evidence>
<name>A0ABR9DU46_9GAMM</name>
<accession>A0ABR9DU46</accession>